<name>A0A6N8F4L8_9GAMM</name>
<sequence>MDKPPSLYLEKLELPMDQKAFYLQTLIELNGVLEGLIGESESGAFLNHVAQKIANLFLSLYQDGTEKRQFTPHQLAEVLVDLKRRVGGQFSIVDVSKSRILLCNTRCPFGDLVIGRPSMCQMTSTVFGKIVADSNGYAGVSIDKSIAAGDNHCVIEILLEPESGGTSSYREYFSDSH</sequence>
<dbReference type="RefSeq" id="WP_155693740.1">
    <property type="nucleotide sequence ID" value="NZ_WOCD01000001.1"/>
</dbReference>
<dbReference type="EMBL" id="WOCD01000001">
    <property type="protein sequence ID" value="MUH71213.1"/>
    <property type="molecule type" value="Genomic_DNA"/>
</dbReference>
<keyword evidence="3" id="KW-1185">Reference proteome</keyword>
<protein>
    <submittedName>
        <fullName evidence="2">Transcriptional regulator</fullName>
    </submittedName>
</protein>
<dbReference type="Pfam" id="PF18546">
    <property type="entry name" value="MetOD1"/>
    <property type="match status" value="1"/>
</dbReference>
<dbReference type="InterPro" id="IPR041359">
    <property type="entry name" value="MetOD1"/>
</dbReference>
<feature type="domain" description="Metanogen output" evidence="1">
    <location>
        <begin position="27"/>
        <end position="157"/>
    </location>
</feature>
<dbReference type="Proteomes" id="UP000439994">
    <property type="component" value="Unassembled WGS sequence"/>
</dbReference>
<organism evidence="2 3">
    <name type="scientific">Psychrosphaera haliotis</name>
    <dbReference type="NCBI Taxonomy" id="555083"/>
    <lineage>
        <taxon>Bacteria</taxon>
        <taxon>Pseudomonadati</taxon>
        <taxon>Pseudomonadota</taxon>
        <taxon>Gammaproteobacteria</taxon>
        <taxon>Alteromonadales</taxon>
        <taxon>Pseudoalteromonadaceae</taxon>
        <taxon>Psychrosphaera</taxon>
    </lineage>
</organism>
<accession>A0A6N8F4L8</accession>
<evidence type="ECO:0000313" key="2">
    <source>
        <dbReference type="EMBL" id="MUH71213.1"/>
    </source>
</evidence>
<dbReference type="AlphaFoldDB" id="A0A6N8F4L8"/>
<evidence type="ECO:0000313" key="3">
    <source>
        <dbReference type="Proteomes" id="UP000439994"/>
    </source>
</evidence>
<evidence type="ECO:0000259" key="1">
    <source>
        <dbReference type="Pfam" id="PF18546"/>
    </source>
</evidence>
<comment type="caution">
    <text evidence="2">The sequence shown here is derived from an EMBL/GenBank/DDBJ whole genome shotgun (WGS) entry which is preliminary data.</text>
</comment>
<gene>
    <name evidence="2" type="ORF">GNP35_01125</name>
</gene>
<dbReference type="OrthoDB" id="260231at2"/>
<reference evidence="2 3" key="1">
    <citation type="submission" date="2019-11" db="EMBL/GenBank/DDBJ databases">
        <title>P. haliotis isolates from Z. marina roots.</title>
        <authorList>
            <person name="Cohen M."/>
            <person name="Jospin G."/>
            <person name="Eisen J.A."/>
            <person name="Coil D.A."/>
        </authorList>
    </citation>
    <scope>NUCLEOTIDE SEQUENCE [LARGE SCALE GENOMIC DNA]</scope>
    <source>
        <strain evidence="2 3">UCD-MCMsp1aY</strain>
    </source>
</reference>
<proteinExistence type="predicted"/>